<reference evidence="2" key="1">
    <citation type="journal article" date="2019" name="Int. J. Syst. Evol. Microbiol.">
        <title>The Global Catalogue of Microorganisms (GCM) 10K type strain sequencing project: providing services to taxonomists for standard genome sequencing and annotation.</title>
        <authorList>
            <consortium name="The Broad Institute Genomics Platform"/>
            <consortium name="The Broad Institute Genome Sequencing Center for Infectious Disease"/>
            <person name="Wu L."/>
            <person name="Ma J."/>
        </authorList>
    </citation>
    <scope>NUCLEOTIDE SEQUENCE [LARGE SCALE GENOMIC DNA]</scope>
    <source>
        <strain evidence="2">CGMCC 4.7319</strain>
    </source>
</reference>
<organism evidence="1 2">
    <name type="scientific">Lentzea pudingi</name>
    <dbReference type="NCBI Taxonomy" id="1789439"/>
    <lineage>
        <taxon>Bacteria</taxon>
        <taxon>Bacillati</taxon>
        <taxon>Actinomycetota</taxon>
        <taxon>Actinomycetes</taxon>
        <taxon>Pseudonocardiales</taxon>
        <taxon>Pseudonocardiaceae</taxon>
        <taxon>Lentzea</taxon>
    </lineage>
</organism>
<dbReference type="EMBL" id="BMNC01000003">
    <property type="protein sequence ID" value="GGM89558.1"/>
    <property type="molecule type" value="Genomic_DNA"/>
</dbReference>
<dbReference type="RefSeq" id="WP_189155107.1">
    <property type="nucleotide sequence ID" value="NZ_BMNC01000003.1"/>
</dbReference>
<keyword evidence="2" id="KW-1185">Reference proteome</keyword>
<sequence length="101" mass="11161">MTFPYIRPIVPETTQEDARNASARLVGQPLPLITVPAFRAPRLTNVLYGMASVDSRGRVADRQVIAALDWSADTRLSIREHDGLLVVITRRYASSSWPALG</sequence>
<dbReference type="Proteomes" id="UP000597656">
    <property type="component" value="Unassembled WGS sequence"/>
</dbReference>
<name>A0ABQ2HRK3_9PSEU</name>
<evidence type="ECO:0000313" key="1">
    <source>
        <dbReference type="EMBL" id="GGM89558.1"/>
    </source>
</evidence>
<gene>
    <name evidence="1" type="ORF">GCM10011609_28070</name>
</gene>
<proteinExistence type="predicted"/>
<comment type="caution">
    <text evidence="1">The sequence shown here is derived from an EMBL/GenBank/DDBJ whole genome shotgun (WGS) entry which is preliminary data.</text>
</comment>
<evidence type="ECO:0000313" key="2">
    <source>
        <dbReference type="Proteomes" id="UP000597656"/>
    </source>
</evidence>
<protein>
    <submittedName>
        <fullName evidence="1">Uncharacterized protein</fullName>
    </submittedName>
</protein>
<accession>A0ABQ2HRK3</accession>